<reference evidence="1" key="1">
    <citation type="submission" date="2020-02" db="EMBL/GenBank/DDBJ databases">
        <title>Klebsiella pneumoniae genome sequencing and assembly.</title>
        <authorList>
            <person name="Starkova P.S."/>
            <person name="Sulyan O.S."/>
            <person name="Likholetova D.V."/>
            <person name="Ageevets V.A."/>
            <person name="Lazareva I.V."/>
            <person name="Sopova J.V."/>
            <person name="Sidorenko S.V."/>
        </authorList>
    </citation>
    <scope>NUCLEOTIDE SEQUENCE</scope>
    <source>
        <strain evidence="1">2069</strain>
    </source>
</reference>
<evidence type="ECO:0000313" key="1">
    <source>
        <dbReference type="EMBL" id="NGN49327.1"/>
    </source>
</evidence>
<sequence length="250" mass="27571">MTSLNLAPKSSVVTDKTIDSQTLLMMVNQARKQCGEPEVRNNKFIEKVVDELDGEFYTKSVKPSGTNGGRPVEVIDMTIKQALRVAARESKAVRRSLVDKLEDMQAIQVPTKSTSGLTEYRLAKAEQLKAQALEKNIASARELMSMFPRLGESANQVIVATLVNPLLSHEIVPLPAIEEHYSTAGEVAAQLGCTANKIGRVANKHNLKTEQYGKFFLDKSRHSDKQVEAFRYNAEGVQALRHLIHGADVA</sequence>
<organism evidence="1">
    <name type="scientific">Klebsiella pneumoniae</name>
    <dbReference type="NCBI Taxonomy" id="573"/>
    <lineage>
        <taxon>Bacteria</taxon>
        <taxon>Pseudomonadati</taxon>
        <taxon>Pseudomonadota</taxon>
        <taxon>Gammaproteobacteria</taxon>
        <taxon>Enterobacterales</taxon>
        <taxon>Enterobacteriaceae</taxon>
        <taxon>Klebsiella/Raoultella group</taxon>
        <taxon>Klebsiella</taxon>
        <taxon>Klebsiella pneumoniae complex</taxon>
    </lineage>
</organism>
<dbReference type="AlphaFoldDB" id="A0A6G4TNJ9"/>
<dbReference type="RefSeq" id="WP_069335123.1">
    <property type="nucleotide sequence ID" value="NZ_CAAGTG010000003.1"/>
</dbReference>
<comment type="caution">
    <text evidence="1">The sequence shown here is derived from an EMBL/GenBank/DDBJ whole genome shotgun (WGS) entry which is preliminary data.</text>
</comment>
<dbReference type="EMBL" id="JAAKYB010000018">
    <property type="protein sequence ID" value="NGN49327.1"/>
    <property type="molecule type" value="Genomic_DNA"/>
</dbReference>
<accession>A0A6G4TNJ9</accession>
<protein>
    <submittedName>
        <fullName evidence="1">Uncharacterized protein</fullName>
    </submittedName>
</protein>
<gene>
    <name evidence="1" type="ORF">G4V33_20435</name>
</gene>
<name>A0A6G4TNJ9_KLEPN</name>
<proteinExistence type="predicted"/>